<proteinExistence type="predicted"/>
<keyword evidence="3" id="KW-1185">Reference proteome</keyword>
<feature type="region of interest" description="Disordered" evidence="1">
    <location>
        <begin position="87"/>
        <end position="112"/>
    </location>
</feature>
<comment type="caution">
    <text evidence="2">The sequence shown here is derived from an EMBL/GenBank/DDBJ whole genome shotgun (WGS) entry which is preliminary data.</text>
</comment>
<evidence type="ECO:0000256" key="1">
    <source>
        <dbReference type="SAM" id="MobiDB-lite"/>
    </source>
</evidence>
<dbReference type="EMBL" id="MKGL01000829">
    <property type="protein sequence ID" value="RNE95610.1"/>
    <property type="molecule type" value="Genomic_DNA"/>
</dbReference>
<sequence length="174" mass="18466">MLHEFTPLLEKAKQHSAIRSCAFKKALAAGCSPTLRGNSCSAVRENAKAARVQLPGTTVGAPANAKRPRLNLGNDWSLILPFAGRGGAGEGQQNGAPQRSRGSGGPRPGTPRQKQRAFFLHIFFFHPPVECGSGAIFVPGLAAIEMVQTIEGRSVFSVFAFWGGGLRAGRKKKS</sequence>
<dbReference type="AlphaFoldDB" id="A0A422MQY9"/>
<protein>
    <submittedName>
        <fullName evidence="2">Uncharacterized protein</fullName>
    </submittedName>
</protein>
<gene>
    <name evidence="2" type="ORF">TraAM80_10161</name>
</gene>
<organism evidence="2 3">
    <name type="scientific">Trypanosoma rangeli</name>
    <dbReference type="NCBI Taxonomy" id="5698"/>
    <lineage>
        <taxon>Eukaryota</taxon>
        <taxon>Discoba</taxon>
        <taxon>Euglenozoa</taxon>
        <taxon>Kinetoplastea</taxon>
        <taxon>Metakinetoplastina</taxon>
        <taxon>Trypanosomatida</taxon>
        <taxon>Trypanosomatidae</taxon>
        <taxon>Trypanosoma</taxon>
        <taxon>Herpetosoma</taxon>
    </lineage>
</organism>
<dbReference type="RefSeq" id="XP_029233337.1">
    <property type="nucleotide sequence ID" value="XM_029386801.1"/>
</dbReference>
<dbReference type="GeneID" id="40334094"/>
<dbReference type="Proteomes" id="UP000283634">
    <property type="component" value="Unassembled WGS sequence"/>
</dbReference>
<evidence type="ECO:0000313" key="2">
    <source>
        <dbReference type="EMBL" id="RNE95610.1"/>
    </source>
</evidence>
<evidence type="ECO:0000313" key="3">
    <source>
        <dbReference type="Proteomes" id="UP000283634"/>
    </source>
</evidence>
<reference evidence="2 3" key="1">
    <citation type="journal article" date="2018" name="BMC Genomics">
        <title>Genomic comparison of Trypanosoma conorhini and Trypanosoma rangeli to Trypanosoma cruzi strains of high and low virulence.</title>
        <authorList>
            <person name="Bradwell K.R."/>
            <person name="Koparde V.N."/>
            <person name="Matveyev A.V."/>
            <person name="Serrano M.G."/>
            <person name="Alves J.M."/>
            <person name="Parikh H."/>
            <person name="Huang B."/>
            <person name="Lee V."/>
            <person name="Espinosa-Alvarez O."/>
            <person name="Ortiz P.A."/>
            <person name="Costa-Martins A.G."/>
            <person name="Teixeira M.M."/>
            <person name="Buck G.A."/>
        </authorList>
    </citation>
    <scope>NUCLEOTIDE SEQUENCE [LARGE SCALE GENOMIC DNA]</scope>
    <source>
        <strain evidence="2 3">AM80</strain>
    </source>
</reference>
<accession>A0A422MQY9</accession>
<name>A0A422MQY9_TRYRA</name>